<comment type="similarity">
    <text evidence="2">Belongs to the UPF0053 family.</text>
</comment>
<feature type="transmembrane region" description="Helical" evidence="10">
    <location>
        <begin position="153"/>
        <end position="172"/>
    </location>
</feature>
<keyword evidence="4 10" id="KW-0812">Transmembrane</keyword>
<accession>A0A553JQG6</accession>
<dbReference type="PROSITE" id="PS51371">
    <property type="entry name" value="CBS"/>
    <property type="match status" value="2"/>
</dbReference>
<dbReference type="InterPro" id="IPR016169">
    <property type="entry name" value="FAD-bd_PCMH_sub2"/>
</dbReference>
<name>A0A553JQG6_SHEHA</name>
<evidence type="ECO:0000256" key="7">
    <source>
        <dbReference type="ARBA" id="ARBA00023122"/>
    </source>
</evidence>
<evidence type="ECO:0000256" key="6">
    <source>
        <dbReference type="ARBA" id="ARBA00022989"/>
    </source>
</evidence>
<evidence type="ECO:0000256" key="2">
    <source>
        <dbReference type="ARBA" id="ARBA00006337"/>
    </source>
</evidence>
<keyword evidence="5" id="KW-0677">Repeat</keyword>
<keyword evidence="7 9" id="KW-0129">CBS domain</keyword>
<dbReference type="InterPro" id="IPR044751">
    <property type="entry name" value="Ion_transp-like_CBS"/>
</dbReference>
<feature type="transmembrane region" description="Helical" evidence="10">
    <location>
        <begin position="120"/>
        <end position="141"/>
    </location>
</feature>
<keyword evidence="6 10" id="KW-1133">Transmembrane helix</keyword>
<dbReference type="Pfam" id="PF00571">
    <property type="entry name" value="CBS"/>
    <property type="match status" value="2"/>
</dbReference>
<evidence type="ECO:0000256" key="3">
    <source>
        <dbReference type="ARBA" id="ARBA00022475"/>
    </source>
</evidence>
<dbReference type="Gene3D" id="3.10.580.10">
    <property type="entry name" value="CBS-domain"/>
    <property type="match status" value="1"/>
</dbReference>
<organism evidence="12 13">
    <name type="scientific">Shewanella hanedai</name>
    <name type="common">Alteromonas hanedai</name>
    <dbReference type="NCBI Taxonomy" id="25"/>
    <lineage>
        <taxon>Bacteria</taxon>
        <taxon>Pseudomonadati</taxon>
        <taxon>Pseudomonadota</taxon>
        <taxon>Gammaproteobacteria</taxon>
        <taxon>Alteromonadales</taxon>
        <taxon>Shewanellaceae</taxon>
        <taxon>Shewanella</taxon>
    </lineage>
</organism>
<comment type="subcellular location">
    <subcellularLocation>
        <location evidence="1">Cell membrane</location>
        <topology evidence="1">Multi-pass membrane protein</topology>
    </subcellularLocation>
</comment>
<feature type="transmembrane region" description="Helical" evidence="10">
    <location>
        <begin position="12"/>
        <end position="35"/>
    </location>
</feature>
<feature type="domain" description="CBS" evidence="11">
    <location>
        <begin position="301"/>
        <end position="362"/>
    </location>
</feature>
<dbReference type="CDD" id="cd04590">
    <property type="entry name" value="CBS_pair_CorC_HlyC_assoc"/>
    <property type="match status" value="1"/>
</dbReference>
<dbReference type="SUPFAM" id="SSF56176">
    <property type="entry name" value="FAD-binding/transporter-associated domain-like"/>
    <property type="match status" value="1"/>
</dbReference>
<dbReference type="InterPro" id="IPR000644">
    <property type="entry name" value="CBS_dom"/>
</dbReference>
<dbReference type="InterPro" id="IPR036318">
    <property type="entry name" value="FAD-bd_PCMH-like_sf"/>
</dbReference>
<feature type="domain" description="CBS" evidence="11">
    <location>
        <begin position="364"/>
        <end position="422"/>
    </location>
</feature>
<dbReference type="InterPro" id="IPR005170">
    <property type="entry name" value="Transptr-assoc_dom"/>
</dbReference>
<evidence type="ECO:0000313" key="13">
    <source>
        <dbReference type="Proteomes" id="UP000318126"/>
    </source>
</evidence>
<dbReference type="Gene3D" id="3.30.465.10">
    <property type="match status" value="1"/>
</dbReference>
<dbReference type="InterPro" id="IPR005496">
    <property type="entry name" value="Integral_membrane_TerC"/>
</dbReference>
<dbReference type="Proteomes" id="UP000318126">
    <property type="component" value="Unassembled WGS sequence"/>
</dbReference>
<evidence type="ECO:0000256" key="1">
    <source>
        <dbReference type="ARBA" id="ARBA00004651"/>
    </source>
</evidence>
<comment type="caution">
    <text evidence="12">The sequence shown here is derived from an EMBL/GenBank/DDBJ whole genome shotgun (WGS) entry which is preliminary data.</text>
</comment>
<dbReference type="GO" id="GO:0005886">
    <property type="term" value="C:plasma membrane"/>
    <property type="evidence" value="ECO:0007669"/>
    <property type="project" value="UniProtKB-SubCell"/>
</dbReference>
<evidence type="ECO:0000313" key="12">
    <source>
        <dbReference type="EMBL" id="TRY14680.1"/>
    </source>
</evidence>
<feature type="transmembrane region" description="Helical" evidence="10">
    <location>
        <begin position="213"/>
        <end position="231"/>
    </location>
</feature>
<dbReference type="Pfam" id="PF03471">
    <property type="entry name" value="CorC_HlyC"/>
    <property type="match status" value="1"/>
</dbReference>
<evidence type="ECO:0000256" key="5">
    <source>
        <dbReference type="ARBA" id="ARBA00022737"/>
    </source>
</evidence>
<dbReference type="PANTHER" id="PTHR22777">
    <property type="entry name" value="HEMOLYSIN-RELATED"/>
    <property type="match status" value="1"/>
</dbReference>
<sequence length="511" mass="56491">MEFLLEPQLWVGLITLIIIEIVLGIDNLVFIAILVKKLPPEQRDKARTIGLSLALIMRLALLSVVSWLVTLTKPLFSIFEFSFSARDLILIIGGLFLLYKATHELHERMEGDLSNQQSTNVYASFGVIIAQILALDAVFSLDSIITAVGMVDSLSVMMVAVIVAMIVMLVASKSITNFVNAHPTVIVLCLSFLLMIGFILVAEGFGFHIPKGYLYAAIGFSILIEFLNQLIQSNKAKKAERQPLRQRTTEAIFRLMGNKHYNEQHEEDESEEPAPVSFAAAERDMVTGVLSLAERNVRTVMTPKNEVEWLNVTDDISNIKEIIKNSCHQLFPVCEGSLDNLIGIVRSKDLLLGIEAGENIAEIASRHTAYIVPDSINAIRLLDGFRESRAGMAILADEFGHIQGIVTLHDLLESIVGDFPDIGETPEINVLDDAWLVRGSASLHDLESRLETQGLTDKNQEYITLAGLLLSLSSNIPKVGDVIEYAKLKCEIVEANDFKILMVKVSHAEAN</sequence>
<dbReference type="GO" id="GO:0050660">
    <property type="term" value="F:flavin adenine dinucleotide binding"/>
    <property type="evidence" value="ECO:0007669"/>
    <property type="project" value="InterPro"/>
</dbReference>
<evidence type="ECO:0000256" key="8">
    <source>
        <dbReference type="ARBA" id="ARBA00023136"/>
    </source>
</evidence>
<dbReference type="SMART" id="SM01091">
    <property type="entry name" value="CorC_HlyC"/>
    <property type="match status" value="1"/>
</dbReference>
<evidence type="ECO:0000256" key="9">
    <source>
        <dbReference type="PROSITE-ProRule" id="PRU00703"/>
    </source>
</evidence>
<dbReference type="AlphaFoldDB" id="A0A553JQG6"/>
<proteinExistence type="inferred from homology"/>
<keyword evidence="8 10" id="KW-0472">Membrane</keyword>
<feature type="transmembrane region" description="Helical" evidence="10">
    <location>
        <begin position="75"/>
        <end position="99"/>
    </location>
</feature>
<dbReference type="OrthoDB" id="9805314at2"/>
<feature type="transmembrane region" description="Helical" evidence="10">
    <location>
        <begin position="47"/>
        <end position="69"/>
    </location>
</feature>
<keyword evidence="3" id="KW-1003">Cell membrane</keyword>
<dbReference type="EMBL" id="VKGK01000009">
    <property type="protein sequence ID" value="TRY14680.1"/>
    <property type="molecule type" value="Genomic_DNA"/>
</dbReference>
<dbReference type="Pfam" id="PF03741">
    <property type="entry name" value="TerC"/>
    <property type="match status" value="1"/>
</dbReference>
<dbReference type="SUPFAM" id="SSF54631">
    <property type="entry name" value="CBS-domain pair"/>
    <property type="match status" value="1"/>
</dbReference>
<keyword evidence="13" id="KW-1185">Reference proteome</keyword>
<evidence type="ECO:0000256" key="10">
    <source>
        <dbReference type="SAM" id="Phobius"/>
    </source>
</evidence>
<evidence type="ECO:0000256" key="4">
    <source>
        <dbReference type="ARBA" id="ARBA00022692"/>
    </source>
</evidence>
<dbReference type="InterPro" id="IPR046342">
    <property type="entry name" value="CBS_dom_sf"/>
</dbReference>
<evidence type="ECO:0000259" key="11">
    <source>
        <dbReference type="PROSITE" id="PS51371"/>
    </source>
</evidence>
<dbReference type="PANTHER" id="PTHR22777:SF15">
    <property type="entry name" value="UPF0053 INNER MEMBRANE PROTEIN YOAE"/>
    <property type="match status" value="1"/>
</dbReference>
<gene>
    <name evidence="12" type="ORF">FN961_09595</name>
</gene>
<protein>
    <submittedName>
        <fullName evidence="12">CBS domain-containing protein</fullName>
    </submittedName>
</protein>
<reference evidence="13" key="1">
    <citation type="submission" date="2019-07" db="EMBL/GenBank/DDBJ databases">
        <title>Shewanella sp. YLB-08 draft genomic sequence.</title>
        <authorList>
            <person name="Yu L."/>
        </authorList>
    </citation>
    <scope>NUCLEOTIDE SEQUENCE [LARGE SCALE GENOMIC DNA]</scope>
    <source>
        <strain evidence="13">JCM 20706</strain>
    </source>
</reference>
<feature type="transmembrane region" description="Helical" evidence="10">
    <location>
        <begin position="184"/>
        <end position="207"/>
    </location>
</feature>